<dbReference type="CDD" id="cd04179">
    <property type="entry name" value="DPM_DPG-synthase_like"/>
    <property type="match status" value="1"/>
</dbReference>
<keyword evidence="11" id="KW-1185">Reference proteome</keyword>
<keyword evidence="7" id="KW-0472">Membrane</keyword>
<proteinExistence type="predicted"/>
<dbReference type="InterPro" id="IPR001173">
    <property type="entry name" value="Glyco_trans_2-like"/>
</dbReference>
<keyword evidence="1" id="KW-1003">Cell membrane</keyword>
<name>A0ABT7PMV3_9BACT</name>
<reference evidence="10 11" key="1">
    <citation type="submission" date="2023-06" db="EMBL/GenBank/DDBJ databases">
        <title>Roseiconus lacunae JC819 isolated from Gulf of Mannar region, Tamil Nadu.</title>
        <authorList>
            <person name="Pk S."/>
            <person name="Ch S."/>
            <person name="Ch V.R."/>
        </authorList>
    </citation>
    <scope>NUCLEOTIDE SEQUENCE [LARGE SCALE GENOMIC DNA]</scope>
    <source>
        <strain evidence="10 11">JC819</strain>
    </source>
</reference>
<dbReference type="InterPro" id="IPR029044">
    <property type="entry name" value="Nucleotide-diphossugar_trans"/>
</dbReference>
<evidence type="ECO:0000256" key="5">
    <source>
        <dbReference type="ARBA" id="ARBA00022985"/>
    </source>
</evidence>
<dbReference type="InterPro" id="IPR050256">
    <property type="entry name" value="Glycosyltransferase_2"/>
</dbReference>
<protein>
    <submittedName>
        <fullName evidence="10">Glycosyltransferase family 2 protein</fullName>
    </submittedName>
</protein>
<feature type="compositionally biased region" description="Basic and acidic residues" evidence="8">
    <location>
        <begin position="180"/>
        <end position="190"/>
    </location>
</feature>
<feature type="domain" description="Glycosyltransferase 2-like" evidence="9">
    <location>
        <begin position="6"/>
        <end position="173"/>
    </location>
</feature>
<dbReference type="SUPFAM" id="SSF53448">
    <property type="entry name" value="Nucleotide-diphospho-sugar transferases"/>
    <property type="match status" value="1"/>
</dbReference>
<organism evidence="10 11">
    <name type="scientific">Roseiconus lacunae</name>
    <dbReference type="NCBI Taxonomy" id="2605694"/>
    <lineage>
        <taxon>Bacteria</taxon>
        <taxon>Pseudomonadati</taxon>
        <taxon>Planctomycetota</taxon>
        <taxon>Planctomycetia</taxon>
        <taxon>Pirellulales</taxon>
        <taxon>Pirellulaceae</taxon>
        <taxon>Roseiconus</taxon>
    </lineage>
</organism>
<dbReference type="PANTHER" id="PTHR48090:SF3">
    <property type="entry name" value="UNDECAPRENYL-PHOSPHATE 4-DEOXY-4-FORMAMIDO-L-ARABINOSE TRANSFERASE"/>
    <property type="match status" value="1"/>
</dbReference>
<dbReference type="EMBL" id="JASZZN010000016">
    <property type="protein sequence ID" value="MDM4017835.1"/>
    <property type="molecule type" value="Genomic_DNA"/>
</dbReference>
<evidence type="ECO:0000256" key="7">
    <source>
        <dbReference type="ARBA" id="ARBA00023136"/>
    </source>
</evidence>
<dbReference type="Pfam" id="PF00535">
    <property type="entry name" value="Glycos_transf_2"/>
    <property type="match status" value="1"/>
</dbReference>
<keyword evidence="3" id="KW-0808">Transferase</keyword>
<gene>
    <name evidence="10" type="ORF">QTN89_20470</name>
</gene>
<feature type="region of interest" description="Disordered" evidence="8">
    <location>
        <begin position="176"/>
        <end position="212"/>
    </location>
</feature>
<evidence type="ECO:0000256" key="4">
    <source>
        <dbReference type="ARBA" id="ARBA00022692"/>
    </source>
</evidence>
<keyword evidence="4" id="KW-0812">Transmembrane</keyword>
<keyword evidence="5" id="KW-0448">Lipopolysaccharide biosynthesis</keyword>
<dbReference type="Gene3D" id="3.90.550.10">
    <property type="entry name" value="Spore Coat Polysaccharide Biosynthesis Protein SpsA, Chain A"/>
    <property type="match status" value="1"/>
</dbReference>
<dbReference type="RefSeq" id="WP_289165392.1">
    <property type="nucleotide sequence ID" value="NZ_JASZZN010000016.1"/>
</dbReference>
<keyword evidence="2" id="KW-0328">Glycosyltransferase</keyword>
<evidence type="ECO:0000313" key="10">
    <source>
        <dbReference type="EMBL" id="MDM4017835.1"/>
    </source>
</evidence>
<evidence type="ECO:0000313" key="11">
    <source>
        <dbReference type="Proteomes" id="UP001239462"/>
    </source>
</evidence>
<keyword evidence="6" id="KW-1133">Transmembrane helix</keyword>
<evidence type="ECO:0000256" key="8">
    <source>
        <dbReference type="SAM" id="MobiDB-lite"/>
    </source>
</evidence>
<evidence type="ECO:0000256" key="6">
    <source>
        <dbReference type="ARBA" id="ARBA00022989"/>
    </source>
</evidence>
<evidence type="ECO:0000256" key="3">
    <source>
        <dbReference type="ARBA" id="ARBA00022679"/>
    </source>
</evidence>
<sequence>MPVRISIVLPIRNCEAEIAARIDALVASLPRLVDSFVEISPSEIIIVDDGSRDGTAEICQQLADQSDVIRFLRHDRPRGLEAAGQTGLERASGDVVLIQERDAQVNFADVIHLLRLCEDTSIVAARAESVQEPVTASLFRRVRLWGIAYDKQLGSAKETTPSCGLQMVRRSNLQRLSGPDGKRYRLEGRSHRVTSLQREHAAGTPRSVTRAK</sequence>
<evidence type="ECO:0000256" key="1">
    <source>
        <dbReference type="ARBA" id="ARBA00022475"/>
    </source>
</evidence>
<dbReference type="Proteomes" id="UP001239462">
    <property type="component" value="Unassembled WGS sequence"/>
</dbReference>
<evidence type="ECO:0000259" key="9">
    <source>
        <dbReference type="Pfam" id="PF00535"/>
    </source>
</evidence>
<evidence type="ECO:0000256" key="2">
    <source>
        <dbReference type="ARBA" id="ARBA00022676"/>
    </source>
</evidence>
<comment type="caution">
    <text evidence="10">The sequence shown here is derived from an EMBL/GenBank/DDBJ whole genome shotgun (WGS) entry which is preliminary data.</text>
</comment>
<accession>A0ABT7PMV3</accession>
<dbReference type="PANTHER" id="PTHR48090">
    <property type="entry name" value="UNDECAPRENYL-PHOSPHATE 4-DEOXY-4-FORMAMIDO-L-ARABINOSE TRANSFERASE-RELATED"/>
    <property type="match status" value="1"/>
</dbReference>